<keyword evidence="2" id="KW-1185">Reference proteome</keyword>
<dbReference type="KEGG" id="mgot:MgSA37_00127"/>
<dbReference type="Proteomes" id="UP000218263">
    <property type="component" value="Chromosome"/>
</dbReference>
<dbReference type="EMBL" id="AP017313">
    <property type="protein sequence ID" value="BAU51978.1"/>
    <property type="molecule type" value="Genomic_DNA"/>
</dbReference>
<organism evidence="1 2">
    <name type="scientific">Mucilaginibacter gotjawali</name>
    <dbReference type="NCBI Taxonomy" id="1550579"/>
    <lineage>
        <taxon>Bacteria</taxon>
        <taxon>Pseudomonadati</taxon>
        <taxon>Bacteroidota</taxon>
        <taxon>Sphingobacteriia</taxon>
        <taxon>Sphingobacteriales</taxon>
        <taxon>Sphingobacteriaceae</taxon>
        <taxon>Mucilaginibacter</taxon>
    </lineage>
</organism>
<evidence type="ECO:0000313" key="2">
    <source>
        <dbReference type="Proteomes" id="UP000218263"/>
    </source>
</evidence>
<evidence type="ECO:0000313" key="1">
    <source>
        <dbReference type="EMBL" id="BAU51978.1"/>
    </source>
</evidence>
<sequence length="215" mass="23928">MFRTRKTVPIPVAAARADECALNRPGRSPGDPGLFNVGAELSFNYGGTFEYYGEDGHIVPATPNLWVAGNEAASHVVVTHSAMEAIAFITVYRQRYPRLEQLAFIATGNRLHTGQADWIRQHFAGRRFTLVFGKDLLGQLTAIKLTAGIKNIAIRIFHAGDQVVICRGRQEVIFNTGQISLHAFQEAFGIRPRFRTGKPVQSLTFLDQLKYDAER</sequence>
<gene>
    <name evidence="1" type="ORF">MgSA37_00127</name>
</gene>
<dbReference type="AlphaFoldDB" id="A0A110AZR5"/>
<name>A0A110AZR5_9SPHI</name>
<protein>
    <submittedName>
        <fullName evidence="1">Uncharacterized protein</fullName>
    </submittedName>
</protein>
<reference evidence="1 2" key="1">
    <citation type="submission" date="2015-12" db="EMBL/GenBank/DDBJ databases">
        <title>Genome sequence of Mucilaginibacter gotjawali.</title>
        <authorList>
            <person name="Lee J.S."/>
            <person name="Lee K.C."/>
            <person name="Kim K.K."/>
            <person name="Lee B.W."/>
        </authorList>
    </citation>
    <scope>NUCLEOTIDE SEQUENCE [LARGE SCALE GENOMIC DNA]</scope>
    <source>
        <strain evidence="1 2">SA3-7</strain>
    </source>
</reference>
<accession>A0A110AZR5</accession>
<proteinExistence type="predicted"/>